<keyword evidence="1" id="KW-0175">Coiled coil</keyword>
<gene>
    <name evidence="4" type="ORF">NCTC10684_03985</name>
</gene>
<feature type="transmembrane region" description="Helical" evidence="3">
    <location>
        <begin position="60"/>
        <end position="81"/>
    </location>
</feature>
<organism evidence="4 5">
    <name type="scientific">Aminobacter aminovorans</name>
    <name type="common">Chelatobacter heintzii</name>
    <dbReference type="NCBI Taxonomy" id="83263"/>
    <lineage>
        <taxon>Bacteria</taxon>
        <taxon>Pseudomonadati</taxon>
        <taxon>Pseudomonadota</taxon>
        <taxon>Alphaproteobacteria</taxon>
        <taxon>Hyphomicrobiales</taxon>
        <taxon>Phyllobacteriaceae</taxon>
        <taxon>Aminobacter</taxon>
    </lineage>
</organism>
<feature type="transmembrane region" description="Helical" evidence="3">
    <location>
        <begin position="88"/>
        <end position="108"/>
    </location>
</feature>
<feature type="region of interest" description="Disordered" evidence="2">
    <location>
        <begin position="540"/>
        <end position="570"/>
    </location>
</feature>
<evidence type="ECO:0000313" key="5">
    <source>
        <dbReference type="Proteomes" id="UP000254701"/>
    </source>
</evidence>
<proteinExistence type="predicted"/>
<feature type="coiled-coil region" evidence="1">
    <location>
        <begin position="112"/>
        <end position="218"/>
    </location>
</feature>
<name>A0A380WP60_AMIAI</name>
<feature type="transmembrane region" description="Helical" evidence="3">
    <location>
        <begin position="21"/>
        <end position="40"/>
    </location>
</feature>
<keyword evidence="3" id="KW-0812">Transmembrane</keyword>
<protein>
    <submittedName>
        <fullName evidence="4">Uncharacterized protein</fullName>
    </submittedName>
</protein>
<sequence length="570" mass="62362">MHASMSEKLASYGQWTYRGAWALEIAAATIGLATGLALGLQAFSASQTATAMDLTLASAPFFMVAIAELTKIPIATLLFSASWLWKPVILAFLLVLAAITFETVFMGLERAATLRQLQYEELANRIDQLRAEASELAAADELARKTDRVADAKSVMDETVAQADRELAAIQAEIEDVKTELLATTALTPAAAAVRDQINEKEQARAALLAQRDREAKEAGDGFERQRDSFDKRIAMARSAGDTDSARRLEAEVAKLANPRPRIIAKFDQTIEPLDGDLNRLRAEFDRLRASGPAMTAAQRNKLTDQKDGLERLYASTASDWQARKDDARERWAHAQEAEANEARTAAANQLRQDAIATQIVADEKQRIPIARTDQVRRIAGRWYGVKPEEVSESQAGSVSVIWFGSLALIAALAGPITAMVALGLQRIAARAEHRVEGRLSRLIRTLLLKWRWRRTRTITVPVEVPVDREVEKRVEVPVERVVKEILYVPLLTDDPDALRKALDADLPSDVAELVKISARNRVAARNGVADTVSAENGASATDGVTATDGVSATDGVWAKNGRRRRASST</sequence>
<feature type="compositionally biased region" description="Basic residues" evidence="2">
    <location>
        <begin position="561"/>
        <end position="570"/>
    </location>
</feature>
<keyword evidence="3" id="KW-1133">Transmembrane helix</keyword>
<feature type="compositionally biased region" description="Polar residues" evidence="2">
    <location>
        <begin position="540"/>
        <end position="551"/>
    </location>
</feature>
<dbReference type="Proteomes" id="UP000254701">
    <property type="component" value="Unassembled WGS sequence"/>
</dbReference>
<evidence type="ECO:0000313" key="4">
    <source>
        <dbReference type="EMBL" id="SUU90727.1"/>
    </source>
</evidence>
<evidence type="ECO:0000256" key="1">
    <source>
        <dbReference type="SAM" id="Coils"/>
    </source>
</evidence>
<feature type="transmembrane region" description="Helical" evidence="3">
    <location>
        <begin position="401"/>
        <end position="425"/>
    </location>
</feature>
<keyword evidence="3" id="KW-0472">Membrane</keyword>
<evidence type="ECO:0000256" key="3">
    <source>
        <dbReference type="SAM" id="Phobius"/>
    </source>
</evidence>
<dbReference type="AlphaFoldDB" id="A0A380WP60"/>
<accession>A0A380WP60</accession>
<evidence type="ECO:0000256" key="2">
    <source>
        <dbReference type="SAM" id="MobiDB-lite"/>
    </source>
</evidence>
<reference evidence="4 5" key="1">
    <citation type="submission" date="2018-06" db="EMBL/GenBank/DDBJ databases">
        <authorList>
            <consortium name="Pathogen Informatics"/>
            <person name="Doyle S."/>
        </authorList>
    </citation>
    <scope>NUCLEOTIDE SEQUENCE [LARGE SCALE GENOMIC DNA]</scope>
    <source>
        <strain evidence="4 5">NCTC10684</strain>
    </source>
</reference>
<dbReference type="EMBL" id="UFSM01000001">
    <property type="protein sequence ID" value="SUU90727.1"/>
    <property type="molecule type" value="Genomic_DNA"/>
</dbReference>